<evidence type="ECO:0000256" key="1">
    <source>
        <dbReference type="ARBA" id="ARBA00023125"/>
    </source>
</evidence>
<keyword evidence="1 2" id="KW-0238">DNA-binding</keyword>
<dbReference type="PANTHER" id="PTHR30055:SF237">
    <property type="entry name" value="TRANSCRIPTIONAL REPRESSOR MCE3R"/>
    <property type="match status" value="1"/>
</dbReference>
<dbReference type="PANTHER" id="PTHR30055">
    <property type="entry name" value="HTH-TYPE TRANSCRIPTIONAL REGULATOR RUTR"/>
    <property type="match status" value="1"/>
</dbReference>
<sequence>MPARERLSAEDWSRAALEALGRGGLAAVAVEPIAARLGATKGSFYWHFTGRDALVDAALELWERAHTDAVIADLDRLAGPRERLRILAERTLGHAGDGDPVVSLLRDVDDPRVRRVLATVTRRRVAYVHDTLVEAGVPPEEAGRRATLAYAAYVGWWQVRAVAPELAPAGTPSEGHAQVLLAILLPDA</sequence>
<dbReference type="OrthoDB" id="3218408at2"/>
<accession>A0A239BPF8</accession>
<keyword evidence="5" id="KW-1185">Reference proteome</keyword>
<dbReference type="SUPFAM" id="SSF46689">
    <property type="entry name" value="Homeodomain-like"/>
    <property type="match status" value="1"/>
</dbReference>
<reference evidence="5" key="1">
    <citation type="submission" date="2017-06" db="EMBL/GenBank/DDBJ databases">
        <authorList>
            <person name="Varghese N."/>
            <person name="Submissions S."/>
        </authorList>
    </citation>
    <scope>NUCLEOTIDE SEQUENCE [LARGE SCALE GENOMIC DNA]</scope>
    <source>
        <strain evidence="5">DSM 45423</strain>
    </source>
</reference>
<dbReference type="SUPFAM" id="SSF48498">
    <property type="entry name" value="Tetracyclin repressor-like, C-terminal domain"/>
    <property type="match status" value="1"/>
</dbReference>
<dbReference type="RefSeq" id="WP_089403087.1">
    <property type="nucleotide sequence ID" value="NZ_FZOH01000002.1"/>
</dbReference>
<dbReference type="Gene3D" id="1.10.357.10">
    <property type="entry name" value="Tetracycline Repressor, domain 2"/>
    <property type="match status" value="1"/>
</dbReference>
<dbReference type="InterPro" id="IPR001647">
    <property type="entry name" value="HTH_TetR"/>
</dbReference>
<evidence type="ECO:0000313" key="5">
    <source>
        <dbReference type="Proteomes" id="UP000198386"/>
    </source>
</evidence>
<dbReference type="EMBL" id="FZOH01000002">
    <property type="protein sequence ID" value="SNS09975.1"/>
    <property type="molecule type" value="Genomic_DNA"/>
</dbReference>
<dbReference type="InterPro" id="IPR050109">
    <property type="entry name" value="HTH-type_TetR-like_transc_reg"/>
</dbReference>
<evidence type="ECO:0000313" key="4">
    <source>
        <dbReference type="EMBL" id="SNS09975.1"/>
    </source>
</evidence>
<dbReference type="GO" id="GO:0000976">
    <property type="term" value="F:transcription cis-regulatory region binding"/>
    <property type="evidence" value="ECO:0007669"/>
    <property type="project" value="TreeGrafter"/>
</dbReference>
<organism evidence="4 5">
    <name type="scientific">Geodermatophilus saharensis</name>
    <dbReference type="NCBI Taxonomy" id="1137994"/>
    <lineage>
        <taxon>Bacteria</taxon>
        <taxon>Bacillati</taxon>
        <taxon>Actinomycetota</taxon>
        <taxon>Actinomycetes</taxon>
        <taxon>Geodermatophilales</taxon>
        <taxon>Geodermatophilaceae</taxon>
        <taxon>Geodermatophilus</taxon>
    </lineage>
</organism>
<protein>
    <submittedName>
        <fullName evidence="4">Transcriptional regulator, TetR family</fullName>
    </submittedName>
</protein>
<dbReference type="Pfam" id="PF00440">
    <property type="entry name" value="TetR_N"/>
    <property type="match status" value="1"/>
</dbReference>
<gene>
    <name evidence="4" type="ORF">SAMN04488107_1360</name>
</gene>
<evidence type="ECO:0000256" key="2">
    <source>
        <dbReference type="PROSITE-ProRule" id="PRU00335"/>
    </source>
</evidence>
<dbReference type="Proteomes" id="UP000198386">
    <property type="component" value="Unassembled WGS sequence"/>
</dbReference>
<proteinExistence type="predicted"/>
<dbReference type="InterPro" id="IPR036271">
    <property type="entry name" value="Tet_transcr_reg_TetR-rel_C_sf"/>
</dbReference>
<feature type="domain" description="HTH tetR-type" evidence="3">
    <location>
        <begin position="6"/>
        <end position="66"/>
    </location>
</feature>
<name>A0A239BPF8_9ACTN</name>
<evidence type="ECO:0000259" key="3">
    <source>
        <dbReference type="PROSITE" id="PS50977"/>
    </source>
</evidence>
<dbReference type="InterPro" id="IPR009057">
    <property type="entry name" value="Homeodomain-like_sf"/>
</dbReference>
<dbReference type="AlphaFoldDB" id="A0A239BPF8"/>
<feature type="DNA-binding region" description="H-T-H motif" evidence="2">
    <location>
        <begin position="29"/>
        <end position="48"/>
    </location>
</feature>
<dbReference type="GO" id="GO:0003700">
    <property type="term" value="F:DNA-binding transcription factor activity"/>
    <property type="evidence" value="ECO:0007669"/>
    <property type="project" value="TreeGrafter"/>
</dbReference>
<dbReference type="PROSITE" id="PS50977">
    <property type="entry name" value="HTH_TETR_2"/>
    <property type="match status" value="1"/>
</dbReference>